<sequence length="484" mass="53736">MTMEVVKREKKVEEEYTIKPESSTPALDTSTWPLLLKNYEKLLVRTGHFTPIPNGSSPLKRDLKSYISSGVINLDKPSNPSSHEVVAWVKRILRVEKTGHSGTLDPKVTGCLIVCIDRATRLVKSQQGAGKEYVAIIRLHDKLPGGQAQFARALEALSGALFQRPPLISAVKRQLRIRTIYESKLIEFDNDRHLGVFWVSCEAGTYIRTLCVHLGLLLGVGGHMQELRRVRSGAMDETKQLVTLHDVLDAQWTMDNTRDESYLRKVISPLETLLTSYKRLVVKDSAVNAVCYGAKLMLPGLLRYESAIEHHEEVVLMTTKGEAIALGIAQMSTVEMSTCDHGVVAKVKRCIMERDLYPRRWGLGPVAAEKKKLKADGKLDKFGRPNDATPAKWTAGYQDYSMTDASATAEATTAPAKVVEETTVKMDITPSAPAVEESDKKKRKKHDGETAEEKAERKRRKAEKKAAKAAKKATKGEASEDDSD</sequence>
<reference evidence="1" key="1">
    <citation type="submission" date="2022-10" db="EMBL/GenBank/DDBJ databases">
        <title>Complete Genome of Trichothecium roseum strain YXFP-22015, a Plant Pathogen Isolated from Citrus.</title>
        <authorList>
            <person name="Wang Y."/>
            <person name="Zhu L."/>
        </authorList>
    </citation>
    <scope>NUCLEOTIDE SEQUENCE</scope>
    <source>
        <strain evidence="1">YXFP-22015</strain>
    </source>
</reference>
<evidence type="ECO:0000313" key="2">
    <source>
        <dbReference type="Proteomes" id="UP001163324"/>
    </source>
</evidence>
<evidence type="ECO:0000313" key="1">
    <source>
        <dbReference type="EMBL" id="KAI9898340.1"/>
    </source>
</evidence>
<gene>
    <name evidence="1" type="ORF">N3K66_006700</name>
</gene>
<name>A0ACC0UW08_9HYPO</name>
<keyword evidence="2" id="KW-1185">Reference proteome</keyword>
<accession>A0ACC0UW08</accession>
<protein>
    <submittedName>
        <fullName evidence="1">Uncharacterized protein</fullName>
    </submittedName>
</protein>
<comment type="caution">
    <text evidence="1">The sequence shown here is derived from an EMBL/GenBank/DDBJ whole genome shotgun (WGS) entry which is preliminary data.</text>
</comment>
<organism evidence="1 2">
    <name type="scientific">Trichothecium roseum</name>
    <dbReference type="NCBI Taxonomy" id="47278"/>
    <lineage>
        <taxon>Eukaryota</taxon>
        <taxon>Fungi</taxon>
        <taxon>Dikarya</taxon>
        <taxon>Ascomycota</taxon>
        <taxon>Pezizomycotina</taxon>
        <taxon>Sordariomycetes</taxon>
        <taxon>Hypocreomycetidae</taxon>
        <taxon>Hypocreales</taxon>
        <taxon>Hypocreales incertae sedis</taxon>
        <taxon>Trichothecium</taxon>
    </lineage>
</organism>
<dbReference type="EMBL" id="CM047945">
    <property type="protein sequence ID" value="KAI9898340.1"/>
    <property type="molecule type" value="Genomic_DNA"/>
</dbReference>
<dbReference type="Proteomes" id="UP001163324">
    <property type="component" value="Chromosome 6"/>
</dbReference>
<proteinExistence type="predicted"/>